<dbReference type="InterPro" id="IPR028098">
    <property type="entry name" value="Glyco_trans_4-like_N"/>
</dbReference>
<evidence type="ECO:0000313" key="4">
    <source>
        <dbReference type="Proteomes" id="UP001549773"/>
    </source>
</evidence>
<protein>
    <submittedName>
        <fullName evidence="3">Glycosyltransferase family 4 protein</fullName>
    </submittedName>
</protein>
<reference evidence="3 4" key="1">
    <citation type="submission" date="2024-07" db="EMBL/GenBank/DDBJ databases">
        <title>The genome sequence of type strain Sediminicola luteus GDMCC 1.2596T.</title>
        <authorList>
            <person name="Liu Y."/>
        </authorList>
    </citation>
    <scope>NUCLEOTIDE SEQUENCE [LARGE SCALE GENOMIC DNA]</scope>
    <source>
        <strain evidence="3 4">GDMCC 1.2596</strain>
    </source>
</reference>
<dbReference type="Proteomes" id="UP001549773">
    <property type="component" value="Unassembled WGS sequence"/>
</dbReference>
<dbReference type="EMBL" id="JBEWYP010000007">
    <property type="protein sequence ID" value="MET7030258.1"/>
    <property type="molecule type" value="Genomic_DNA"/>
</dbReference>
<evidence type="ECO:0000259" key="1">
    <source>
        <dbReference type="Pfam" id="PF00534"/>
    </source>
</evidence>
<dbReference type="Gene3D" id="3.40.50.2000">
    <property type="entry name" value="Glycogen Phosphorylase B"/>
    <property type="match status" value="2"/>
</dbReference>
<dbReference type="InterPro" id="IPR001296">
    <property type="entry name" value="Glyco_trans_1"/>
</dbReference>
<accession>A0ABV2TYA1</accession>
<dbReference type="RefSeq" id="WP_354619049.1">
    <property type="nucleotide sequence ID" value="NZ_JBEWYP010000007.1"/>
</dbReference>
<dbReference type="Pfam" id="PF13477">
    <property type="entry name" value="Glyco_trans_4_2"/>
    <property type="match status" value="1"/>
</dbReference>
<dbReference type="PANTHER" id="PTHR12526:SF630">
    <property type="entry name" value="GLYCOSYLTRANSFERASE"/>
    <property type="match status" value="1"/>
</dbReference>
<name>A0ABV2TYA1_9FLAO</name>
<dbReference type="SUPFAM" id="SSF53756">
    <property type="entry name" value="UDP-Glycosyltransferase/glycogen phosphorylase"/>
    <property type="match status" value="1"/>
</dbReference>
<feature type="domain" description="Glycosyltransferase subfamily 4-like N-terminal" evidence="2">
    <location>
        <begin position="24"/>
        <end position="129"/>
    </location>
</feature>
<feature type="domain" description="Glycosyl transferase family 1" evidence="1">
    <location>
        <begin position="195"/>
        <end position="346"/>
    </location>
</feature>
<keyword evidence="4" id="KW-1185">Reference proteome</keyword>
<evidence type="ECO:0000313" key="3">
    <source>
        <dbReference type="EMBL" id="MET7030258.1"/>
    </source>
</evidence>
<dbReference type="Pfam" id="PF00534">
    <property type="entry name" value="Glycos_transf_1"/>
    <property type="match status" value="1"/>
</dbReference>
<comment type="caution">
    <text evidence="3">The sequence shown here is derived from an EMBL/GenBank/DDBJ whole genome shotgun (WGS) entry which is preliminary data.</text>
</comment>
<evidence type="ECO:0000259" key="2">
    <source>
        <dbReference type="Pfam" id="PF13477"/>
    </source>
</evidence>
<sequence>MKKKVLRVAAIPGSLAGLLNGQLKYLNQYYEVIGLASEGKRHKDIRENENIRTIPVNISRRISPFQDLVSLYKLYIIFRKEKPFLVHSITPKAGLLSMVAAYLARVPHRAHTFTGLIFPTKEGFMKKILIFFDKIICFCATTIYPEGQGVKNDLINYNITGKPLKIIANGNVNGVDVQYFDPSLFPQNSIVELRTKYKYTLDDFVFLFVGRIVNDKGIIELINAFTQLETIKPNIKLLLVGTFESDLDPIPSHIENEIQSNPNILHVGHQNDVRPFFALSNILVLPSYREGFPNVILQAGAMGKYCIVTDINGSNEIIKNGENGAIIPVKNSFALMEQMKYCLEHKTNYAAPNDSYRQIIVDKFEQQIVWEALLKEYKSMEIKDIK</sequence>
<dbReference type="CDD" id="cd03808">
    <property type="entry name" value="GT4_CapM-like"/>
    <property type="match status" value="1"/>
</dbReference>
<dbReference type="PANTHER" id="PTHR12526">
    <property type="entry name" value="GLYCOSYLTRANSFERASE"/>
    <property type="match status" value="1"/>
</dbReference>
<organism evidence="3 4">
    <name type="scientific">Sediminicola luteus</name>
    <dbReference type="NCBI Taxonomy" id="319238"/>
    <lineage>
        <taxon>Bacteria</taxon>
        <taxon>Pseudomonadati</taxon>
        <taxon>Bacteroidota</taxon>
        <taxon>Flavobacteriia</taxon>
        <taxon>Flavobacteriales</taxon>
        <taxon>Flavobacteriaceae</taxon>
        <taxon>Sediminicola</taxon>
    </lineage>
</organism>
<proteinExistence type="predicted"/>
<gene>
    <name evidence="3" type="ORF">ABXZ32_12690</name>
</gene>